<dbReference type="SUPFAM" id="SSF54236">
    <property type="entry name" value="Ubiquitin-like"/>
    <property type="match status" value="1"/>
</dbReference>
<feature type="coiled-coil region" evidence="6">
    <location>
        <begin position="502"/>
        <end position="533"/>
    </location>
</feature>
<keyword evidence="8" id="KW-0812">Transmembrane</keyword>
<dbReference type="EMBL" id="LSMT01000194">
    <property type="protein sequence ID" value="PFX23856.1"/>
    <property type="molecule type" value="Genomic_DNA"/>
</dbReference>
<dbReference type="CDD" id="cd07061">
    <property type="entry name" value="HP_HAP_like"/>
    <property type="match status" value="1"/>
</dbReference>
<keyword evidence="6" id="KW-0175">Coiled coil</keyword>
<keyword evidence="11" id="KW-1185">Reference proteome</keyword>
<evidence type="ECO:0000313" key="10">
    <source>
        <dbReference type="EMBL" id="PFX23856.1"/>
    </source>
</evidence>
<evidence type="ECO:0000256" key="7">
    <source>
        <dbReference type="SAM" id="MobiDB-lite"/>
    </source>
</evidence>
<comment type="catalytic activity">
    <reaction evidence="3">
        <text>3-O-[beta-D-GlcA-(1-&gt;3)-beta-D-Gal-(1-&gt;3)-beta-D-Gal-(1-&gt;4)-beta-D-2-O-P-Xyl]-L-seryl-[protein] + H2O = 3-O-(beta-D-GlcA-(1-&gt;3)-beta-D-Gal-(1-&gt;3)-beta-D-Gal-(1-&gt;4)-beta-D-Xyl)-L-seryl-[protein] + phosphate</text>
        <dbReference type="Rhea" id="RHEA:56512"/>
        <dbReference type="Rhea" id="RHEA-COMP:12573"/>
        <dbReference type="Rhea" id="RHEA-COMP:14559"/>
        <dbReference type="ChEBI" id="CHEBI:15377"/>
        <dbReference type="ChEBI" id="CHEBI:43474"/>
        <dbReference type="ChEBI" id="CHEBI:132093"/>
        <dbReference type="ChEBI" id="CHEBI:140495"/>
    </reaction>
</comment>
<dbReference type="InterPro" id="IPR000626">
    <property type="entry name" value="Ubiquitin-like_dom"/>
</dbReference>
<gene>
    <name evidence="10" type="primary">acpl2</name>
    <name evidence="10" type="ORF">AWC38_SpisGene11586</name>
</gene>
<evidence type="ECO:0000256" key="3">
    <source>
        <dbReference type="ARBA" id="ARBA00036311"/>
    </source>
</evidence>
<dbReference type="InterPro" id="IPR019956">
    <property type="entry name" value="Ubiquitin_dom"/>
</dbReference>
<dbReference type="Gene3D" id="1.20.120.20">
    <property type="entry name" value="Apolipoprotein"/>
    <property type="match status" value="1"/>
</dbReference>
<dbReference type="InterPro" id="IPR050645">
    <property type="entry name" value="Histidine_acid_phosphatase"/>
</dbReference>
<dbReference type="InterPro" id="IPR029033">
    <property type="entry name" value="His_PPase_superfam"/>
</dbReference>
<dbReference type="PRINTS" id="PR00348">
    <property type="entry name" value="UBIQUITIN"/>
</dbReference>
<dbReference type="AlphaFoldDB" id="A0A2B4S379"/>
<dbReference type="OrthoDB" id="10262962at2759"/>
<keyword evidence="2" id="KW-0378">Hydrolase</keyword>
<evidence type="ECO:0000256" key="4">
    <source>
        <dbReference type="ARBA" id="ARBA00040357"/>
    </source>
</evidence>
<dbReference type="PANTHER" id="PTHR11567:SF110">
    <property type="entry name" value="2-PHOSPHOXYLOSE PHOSPHATASE 1"/>
    <property type="match status" value="1"/>
</dbReference>
<name>A0A2B4S379_STYPI</name>
<dbReference type="GO" id="GO:0016791">
    <property type="term" value="F:phosphatase activity"/>
    <property type="evidence" value="ECO:0007669"/>
    <property type="project" value="TreeGrafter"/>
</dbReference>
<feature type="domain" description="Ubiquitin-like" evidence="9">
    <location>
        <begin position="679"/>
        <end position="715"/>
    </location>
</feature>
<dbReference type="SUPFAM" id="SSF53254">
    <property type="entry name" value="Phosphoglycerate mutase-like"/>
    <property type="match status" value="1"/>
</dbReference>
<evidence type="ECO:0000256" key="8">
    <source>
        <dbReference type="SAM" id="Phobius"/>
    </source>
</evidence>
<comment type="similarity">
    <text evidence="1">Belongs to the histidine acid phosphatase family.</text>
</comment>
<evidence type="ECO:0000313" key="11">
    <source>
        <dbReference type="Proteomes" id="UP000225706"/>
    </source>
</evidence>
<dbReference type="Pfam" id="PF00328">
    <property type="entry name" value="His_Phos_2"/>
    <property type="match status" value="2"/>
</dbReference>
<dbReference type="InterPro" id="IPR000560">
    <property type="entry name" value="His_Pase_clade-2"/>
</dbReference>
<keyword evidence="8" id="KW-0472">Membrane</keyword>
<organism evidence="10 11">
    <name type="scientific">Stylophora pistillata</name>
    <name type="common">Smooth cauliflower coral</name>
    <dbReference type="NCBI Taxonomy" id="50429"/>
    <lineage>
        <taxon>Eukaryota</taxon>
        <taxon>Metazoa</taxon>
        <taxon>Cnidaria</taxon>
        <taxon>Anthozoa</taxon>
        <taxon>Hexacorallia</taxon>
        <taxon>Scleractinia</taxon>
        <taxon>Astrocoeniina</taxon>
        <taxon>Pocilloporidae</taxon>
        <taxon>Stylophora</taxon>
    </lineage>
</organism>
<accession>A0A2B4S379</accession>
<dbReference type="PROSITE" id="PS50053">
    <property type="entry name" value="UBIQUITIN_2"/>
    <property type="match status" value="1"/>
</dbReference>
<proteinExistence type="inferred from homology"/>
<dbReference type="Gene3D" id="3.10.20.90">
    <property type="entry name" value="Phosphatidylinositol 3-kinase Catalytic Subunit, Chain A, domain 1"/>
    <property type="match status" value="1"/>
</dbReference>
<evidence type="ECO:0000256" key="1">
    <source>
        <dbReference type="ARBA" id="ARBA00005375"/>
    </source>
</evidence>
<dbReference type="Proteomes" id="UP000225706">
    <property type="component" value="Unassembled WGS sequence"/>
</dbReference>
<dbReference type="Pfam" id="PF00240">
    <property type="entry name" value="ubiquitin"/>
    <property type="match status" value="1"/>
</dbReference>
<protein>
    <recommendedName>
        <fullName evidence="4">2-phosphoxylose phosphatase 1</fullName>
    </recommendedName>
    <alternativeName>
        <fullName evidence="5">Acid phosphatase-like protein 2</fullName>
    </alternativeName>
</protein>
<dbReference type="InterPro" id="IPR029071">
    <property type="entry name" value="Ubiquitin-like_domsf"/>
</dbReference>
<feature type="region of interest" description="Disordered" evidence="7">
    <location>
        <begin position="618"/>
        <end position="643"/>
    </location>
</feature>
<evidence type="ECO:0000259" key="9">
    <source>
        <dbReference type="PROSITE" id="PS50053"/>
    </source>
</evidence>
<dbReference type="Gene3D" id="3.40.50.1240">
    <property type="entry name" value="Phosphoglycerate mutase-like"/>
    <property type="match status" value="2"/>
</dbReference>
<reference evidence="11" key="1">
    <citation type="journal article" date="2017" name="bioRxiv">
        <title>Comparative analysis of the genomes of Stylophora pistillata and Acropora digitifera provides evidence for extensive differences between species of corals.</title>
        <authorList>
            <person name="Voolstra C.R."/>
            <person name="Li Y."/>
            <person name="Liew Y.J."/>
            <person name="Baumgarten S."/>
            <person name="Zoccola D."/>
            <person name="Flot J.-F."/>
            <person name="Tambutte S."/>
            <person name="Allemand D."/>
            <person name="Aranda M."/>
        </authorList>
    </citation>
    <scope>NUCLEOTIDE SEQUENCE [LARGE SCALE GENOMIC DNA]</scope>
</reference>
<comment type="caution">
    <text evidence="10">The sequence shown here is derived from an EMBL/GenBank/DDBJ whole genome shotgun (WGS) entry which is preliminary data.</text>
</comment>
<evidence type="ECO:0000256" key="2">
    <source>
        <dbReference type="ARBA" id="ARBA00022801"/>
    </source>
</evidence>
<dbReference type="PANTHER" id="PTHR11567">
    <property type="entry name" value="ACID PHOSPHATASE-RELATED"/>
    <property type="match status" value="1"/>
</dbReference>
<evidence type="ECO:0000256" key="6">
    <source>
        <dbReference type="SAM" id="Coils"/>
    </source>
</evidence>
<evidence type="ECO:0000256" key="5">
    <source>
        <dbReference type="ARBA" id="ARBA00041499"/>
    </source>
</evidence>
<feature type="transmembrane region" description="Helical" evidence="8">
    <location>
        <begin position="21"/>
        <end position="37"/>
    </location>
</feature>
<keyword evidence="8" id="KW-1133">Transmembrane helix</keyword>
<sequence>MRRRFYDTKNKFQRAGRLREGIVLASLGVLMWIWVWNSSKSPSSFDQPTLSGMKFSSKLRQLISHYCNFPMHTAGAEGLLNLESHLDKQRFQLEMTQVLIRHGDRSPSVYIPHMDNGNYDFDCTFNSSDYNNKKMFEEYSQSTRHISPREFVRNARRNFHLVPTPGNHCQIGQLTQRGFLQHFVLGKHMRTAYKTLIDTDIKTSNLHVRSTQVARCVQSAAAFLYGLLTKDVIMNGVCLDSSQQTNTAPKGSGFSLADAIYTRYCHSLPLPCGPGGCVTRSLAARAIDSALWALAQNYTGIADVASNPMLIQMAKRMMDKTQQKSALKFVLYSGHDTTVTPLLINLGVHDETRWTPYATRVVFELWRDTLGDTSEQKNSADGFYFRVLVNGEILTNKMKFCGDLLLEDELCPVREFISWLSDDEEMVHTNSFKGQFPRQHVIGEVLLPSPGPHHHHHYNGLSGFLDSSPACLIQGKHRLAMHARVVCWMGKEQLGKVDQSIRNQLEGEAKTTTQEVQNLRQELREEAHGIRDQLGGEMKSTTQENLREEFRAEVQGIRGKLGGKVQTIMKQEVQNLKEEFREKNQGIRVKLEGEVKTVISQEVQNLTEEFRKEARGLGDQLQQGGRVNSAGGHDPLGMTSSRSVGIGRESTYCENVFDSAPETLDKSSLGLSEKDGQVISPDQQCLIFADKQFDDGCTLSQYNIQKRLTLHLRFRNGMHILVKNTHWKYDHFGSGSIRHHMECQKENSRLGRNLTRSATSYLCWQAT</sequence>